<dbReference type="InterPro" id="IPR007829">
    <property type="entry name" value="TM2"/>
</dbReference>
<keyword evidence="2 5" id="KW-0812">Transmembrane</keyword>
<dbReference type="RefSeq" id="WP_005928832.1">
    <property type="nucleotide sequence ID" value="NZ_CABVEJ010000006.1"/>
</dbReference>
<feature type="domain" description="TM2" evidence="6">
    <location>
        <begin position="43"/>
        <end position="83"/>
    </location>
</feature>
<evidence type="ECO:0000256" key="5">
    <source>
        <dbReference type="SAM" id="Phobius"/>
    </source>
</evidence>
<name>A0A291TAK6_9FIRM</name>
<dbReference type="EMBL" id="CP023819">
    <property type="protein sequence ID" value="ATL90125.1"/>
    <property type="molecule type" value="Genomic_DNA"/>
</dbReference>
<evidence type="ECO:0000256" key="1">
    <source>
        <dbReference type="ARBA" id="ARBA00004141"/>
    </source>
</evidence>
<reference evidence="8 10" key="2">
    <citation type="journal article" date="2019" name="Nat. Med.">
        <title>A library of human gut bacterial isolates paired with longitudinal multiomics data enables mechanistic microbiome research.</title>
        <authorList>
            <person name="Poyet M."/>
            <person name="Groussin M."/>
            <person name="Gibbons S.M."/>
            <person name="Avila-Pacheco J."/>
            <person name="Jiang X."/>
            <person name="Kearney S.M."/>
            <person name="Perrotta A.R."/>
            <person name="Berdy B."/>
            <person name="Zhao S."/>
            <person name="Lieberman T.D."/>
            <person name="Swanson P.K."/>
            <person name="Smith M."/>
            <person name="Roesemann S."/>
            <person name="Alexander J.E."/>
            <person name="Rich S.A."/>
            <person name="Livny J."/>
            <person name="Vlamakis H."/>
            <person name="Clish C."/>
            <person name="Bullock K."/>
            <person name="Deik A."/>
            <person name="Scott J."/>
            <person name="Pierce K.A."/>
            <person name="Xavier R.J."/>
            <person name="Alm E.J."/>
        </authorList>
    </citation>
    <scope>NUCLEOTIDE SEQUENCE [LARGE SCALE GENOMIC DNA]</scope>
    <source>
        <strain evidence="8 10">BIOML-A1</strain>
    </source>
</reference>
<evidence type="ECO:0000256" key="4">
    <source>
        <dbReference type="ARBA" id="ARBA00023136"/>
    </source>
</evidence>
<dbReference type="AlphaFoldDB" id="A0A291TAK6"/>
<dbReference type="KEGG" id="fpra:CG447_08560"/>
<evidence type="ECO:0000313" key="9">
    <source>
        <dbReference type="Proteomes" id="UP000223709"/>
    </source>
</evidence>
<dbReference type="Proteomes" id="UP000223709">
    <property type="component" value="Chromosome"/>
</dbReference>
<evidence type="ECO:0000256" key="2">
    <source>
        <dbReference type="ARBA" id="ARBA00022692"/>
    </source>
</evidence>
<evidence type="ECO:0000313" key="10">
    <source>
        <dbReference type="Proteomes" id="UP000461506"/>
    </source>
</evidence>
<gene>
    <name evidence="7" type="ORF">CRH10_07350</name>
    <name evidence="8" type="ORF">GKD95_12115</name>
</gene>
<organism evidence="7 9">
    <name type="scientific">Faecalibacterium prausnitzii</name>
    <dbReference type="NCBI Taxonomy" id="853"/>
    <lineage>
        <taxon>Bacteria</taxon>
        <taxon>Bacillati</taxon>
        <taxon>Bacillota</taxon>
        <taxon>Clostridia</taxon>
        <taxon>Eubacteriales</taxon>
        <taxon>Oscillospiraceae</taxon>
        <taxon>Faecalibacterium</taxon>
    </lineage>
</organism>
<evidence type="ECO:0000259" key="6">
    <source>
        <dbReference type="Pfam" id="PF05154"/>
    </source>
</evidence>
<keyword evidence="4 5" id="KW-0472">Membrane</keyword>
<sequence length="98" mass="11600">MEEKTQWVKDPDHGFIWNTIDHLLYWREHREKHCVSRKKYMRLCILGAFGAHQFYAKRPVLGLLYLATFWSGFSAAMTIVDFIIAVPMKPDENGNIWL</sequence>
<comment type="subcellular location">
    <subcellularLocation>
        <location evidence="1">Membrane</location>
        <topology evidence="1">Multi-pass membrane protein</topology>
    </subcellularLocation>
</comment>
<keyword evidence="3 5" id="KW-1133">Transmembrane helix</keyword>
<evidence type="ECO:0000256" key="3">
    <source>
        <dbReference type="ARBA" id="ARBA00022989"/>
    </source>
</evidence>
<dbReference type="Proteomes" id="UP000461506">
    <property type="component" value="Unassembled WGS sequence"/>
</dbReference>
<proteinExistence type="predicted"/>
<dbReference type="Pfam" id="PF05154">
    <property type="entry name" value="TM2"/>
    <property type="match status" value="1"/>
</dbReference>
<dbReference type="EMBL" id="WKQN01000015">
    <property type="protein sequence ID" value="MSC64055.1"/>
    <property type="molecule type" value="Genomic_DNA"/>
</dbReference>
<dbReference type="GO" id="GO:0016020">
    <property type="term" value="C:membrane"/>
    <property type="evidence" value="ECO:0007669"/>
    <property type="project" value="UniProtKB-SubCell"/>
</dbReference>
<dbReference type="GeneID" id="90658794"/>
<reference evidence="7 9" key="1">
    <citation type="submission" date="2017-10" db="EMBL/GenBank/DDBJ databases">
        <title>Complete Genome Sequence of Faecalibacterium prausnitzii isolated from the gut of healthy adult Indian.</title>
        <authorList>
            <person name="Bag S."/>
            <person name="Ghosh T.S."/>
            <person name="Das B."/>
        </authorList>
    </citation>
    <scope>NUCLEOTIDE SEQUENCE [LARGE SCALE GENOMIC DNA]</scope>
    <source>
        <strain evidence="7 9">Indica</strain>
    </source>
</reference>
<accession>A0A291TAK6</accession>
<feature type="transmembrane region" description="Helical" evidence="5">
    <location>
        <begin position="62"/>
        <end position="86"/>
    </location>
</feature>
<evidence type="ECO:0000313" key="7">
    <source>
        <dbReference type="EMBL" id="ATL90125.1"/>
    </source>
</evidence>
<evidence type="ECO:0000313" key="8">
    <source>
        <dbReference type="EMBL" id="MSC64055.1"/>
    </source>
</evidence>
<protein>
    <submittedName>
        <fullName evidence="8">NINE protein</fullName>
    </submittedName>
    <submittedName>
        <fullName evidence="7">TM2 domain-containing protein</fullName>
    </submittedName>
</protein>